<keyword evidence="2" id="KW-0732">Signal</keyword>
<feature type="chain" id="PRO_5031270407" description="Peptidylprolyl isomerase" evidence="2">
    <location>
        <begin position="23"/>
        <end position="335"/>
    </location>
</feature>
<dbReference type="SUPFAM" id="SSF54534">
    <property type="entry name" value="FKBP-like"/>
    <property type="match status" value="1"/>
</dbReference>
<reference evidence="3" key="1">
    <citation type="submission" date="2021-01" db="EMBL/GenBank/DDBJ databases">
        <authorList>
            <person name="Corre E."/>
            <person name="Pelletier E."/>
            <person name="Niang G."/>
            <person name="Scheremetjew M."/>
            <person name="Finn R."/>
            <person name="Kale V."/>
            <person name="Holt S."/>
            <person name="Cochrane G."/>
            <person name="Meng A."/>
            <person name="Brown T."/>
            <person name="Cohen L."/>
        </authorList>
    </citation>
    <scope>NUCLEOTIDE SEQUENCE</scope>
    <source>
        <strain evidence="3">CCMP3303</strain>
    </source>
</reference>
<dbReference type="AlphaFoldDB" id="A0A7S0ANI2"/>
<protein>
    <recommendedName>
        <fullName evidence="4">Peptidylprolyl isomerase</fullName>
    </recommendedName>
</protein>
<feature type="signal peptide" evidence="2">
    <location>
        <begin position="1"/>
        <end position="22"/>
    </location>
</feature>
<dbReference type="GO" id="GO:0003755">
    <property type="term" value="F:peptidyl-prolyl cis-trans isomerase activity"/>
    <property type="evidence" value="ECO:0007669"/>
    <property type="project" value="InterPro"/>
</dbReference>
<proteinExistence type="predicted"/>
<evidence type="ECO:0000256" key="2">
    <source>
        <dbReference type="SAM" id="SignalP"/>
    </source>
</evidence>
<gene>
    <name evidence="3" type="ORF">MPOL1434_LOCUS5072</name>
</gene>
<evidence type="ECO:0000256" key="1">
    <source>
        <dbReference type="SAM" id="MobiDB-lite"/>
    </source>
</evidence>
<dbReference type="Gene3D" id="3.10.50.40">
    <property type="match status" value="1"/>
</dbReference>
<evidence type="ECO:0000313" key="3">
    <source>
        <dbReference type="EMBL" id="CAD8368694.1"/>
    </source>
</evidence>
<feature type="region of interest" description="Disordered" evidence="1">
    <location>
        <begin position="91"/>
        <end position="116"/>
    </location>
</feature>
<organism evidence="3">
    <name type="scientific">Minutocellus polymorphus</name>
    <dbReference type="NCBI Taxonomy" id="265543"/>
    <lineage>
        <taxon>Eukaryota</taxon>
        <taxon>Sar</taxon>
        <taxon>Stramenopiles</taxon>
        <taxon>Ochrophyta</taxon>
        <taxon>Bacillariophyta</taxon>
        <taxon>Mediophyceae</taxon>
        <taxon>Cymatosirophycidae</taxon>
        <taxon>Cymatosirales</taxon>
        <taxon>Cymatosiraceae</taxon>
        <taxon>Minutocellus</taxon>
    </lineage>
</organism>
<name>A0A7S0ANI2_9STRA</name>
<dbReference type="EMBL" id="HBEJ01008611">
    <property type="protein sequence ID" value="CAD8368694.1"/>
    <property type="molecule type" value="Transcribed_RNA"/>
</dbReference>
<dbReference type="InterPro" id="IPR046357">
    <property type="entry name" value="PPIase_dom_sf"/>
</dbReference>
<sequence length="335" mass="35366">MGMVCSSRKCALLAFGASLVLASSMLTNEASVAFAFVTPSPSSLPNRMLVLRAETNDECSDSNNNIVVARRSVLQSAAMFAAATLTSPLPSHALVKGNAPPPKSSPPGSSSEKKCRNVEECQEQAEILAQQKLEEEMANATPPKVAPGGSRYKDIVEVVGGGSSEGEEGSGGIRVAKAGDTVELRYKVLKLGKRSYDGLSGEGTVVFSRGYGLEDDEKKPGDTSFITTLGSPSLVAAISDGVLGMAPGSIRRISILPQMGWRLPGKQCDGGPGGSGAGGELKTDYVVVPTATMVNEETCFDKTKLPFPQRYDQQRRLAQRFDQSLIIEVELVAFS</sequence>
<evidence type="ECO:0008006" key="4">
    <source>
        <dbReference type="Google" id="ProtNLM"/>
    </source>
</evidence>
<accession>A0A7S0ANI2</accession>